<feature type="compositionally biased region" description="Basic and acidic residues" evidence="1">
    <location>
        <begin position="31"/>
        <end position="48"/>
    </location>
</feature>
<dbReference type="Proteomes" id="UP000727407">
    <property type="component" value="Unassembled WGS sequence"/>
</dbReference>
<feature type="region of interest" description="Disordered" evidence="1">
    <location>
        <begin position="25"/>
        <end position="69"/>
    </location>
</feature>
<gene>
    <name evidence="2" type="ORF">DAT39_014373</name>
</gene>
<evidence type="ECO:0000313" key="2">
    <source>
        <dbReference type="EMBL" id="KAF5895925.1"/>
    </source>
</evidence>
<sequence>MVQEAADRNDTTTLYLIICNLTGSPSGQRTSIKECNDSPLLTKEEQDTKTTPPSPTPPETVTGFSSFPSSETVRKLLSASLDYP</sequence>
<evidence type="ECO:0000256" key="1">
    <source>
        <dbReference type="SAM" id="MobiDB-lite"/>
    </source>
</evidence>
<protein>
    <submittedName>
        <fullName evidence="2">Uncharacterized protein</fullName>
    </submittedName>
</protein>
<accession>A0A8J4UJD0</accession>
<proteinExistence type="predicted"/>
<dbReference type="EMBL" id="QNUK01000300">
    <property type="protein sequence ID" value="KAF5895925.1"/>
    <property type="molecule type" value="Genomic_DNA"/>
</dbReference>
<comment type="caution">
    <text evidence="2">The sequence shown here is derived from an EMBL/GenBank/DDBJ whole genome shotgun (WGS) entry which is preliminary data.</text>
</comment>
<reference evidence="2" key="1">
    <citation type="submission" date="2020-07" db="EMBL/GenBank/DDBJ databases">
        <title>Clarias magur genome sequencing, assembly and annotation.</title>
        <authorList>
            <person name="Kushwaha B."/>
            <person name="Kumar R."/>
            <person name="Das P."/>
            <person name="Joshi C.G."/>
            <person name="Kumar D."/>
            <person name="Nagpure N.S."/>
            <person name="Pandey M."/>
            <person name="Agarwal S."/>
            <person name="Srivastava S."/>
            <person name="Singh M."/>
            <person name="Sahoo L."/>
            <person name="Jayasankar P."/>
            <person name="Meher P.K."/>
            <person name="Koringa P.G."/>
            <person name="Iquebal M.A."/>
            <person name="Das S.P."/>
            <person name="Bit A."/>
            <person name="Patnaik S."/>
            <person name="Patel N."/>
            <person name="Shah T.M."/>
            <person name="Hinsu A."/>
            <person name="Jena J.K."/>
        </authorList>
    </citation>
    <scope>NUCLEOTIDE SEQUENCE</scope>
    <source>
        <strain evidence="2">CIFAMagur01</strain>
        <tissue evidence="2">Testis</tissue>
    </source>
</reference>
<evidence type="ECO:0000313" key="3">
    <source>
        <dbReference type="Proteomes" id="UP000727407"/>
    </source>
</evidence>
<name>A0A8J4UJD0_CLAMG</name>
<keyword evidence="3" id="KW-1185">Reference proteome</keyword>
<organism evidence="2 3">
    <name type="scientific">Clarias magur</name>
    <name type="common">Asian catfish</name>
    <name type="synonym">Macropteronotus magur</name>
    <dbReference type="NCBI Taxonomy" id="1594786"/>
    <lineage>
        <taxon>Eukaryota</taxon>
        <taxon>Metazoa</taxon>
        <taxon>Chordata</taxon>
        <taxon>Craniata</taxon>
        <taxon>Vertebrata</taxon>
        <taxon>Euteleostomi</taxon>
        <taxon>Actinopterygii</taxon>
        <taxon>Neopterygii</taxon>
        <taxon>Teleostei</taxon>
        <taxon>Ostariophysi</taxon>
        <taxon>Siluriformes</taxon>
        <taxon>Clariidae</taxon>
        <taxon>Clarias</taxon>
    </lineage>
</organism>
<dbReference type="AlphaFoldDB" id="A0A8J4UJD0"/>